<dbReference type="InterPro" id="IPR009045">
    <property type="entry name" value="Zn_M74/Hedgehog-like"/>
</dbReference>
<organism evidence="4 5">
    <name type="scientific">Vagococcus proximus</name>
    <dbReference type="NCBI Taxonomy" id="2991417"/>
    <lineage>
        <taxon>Bacteria</taxon>
        <taxon>Bacillati</taxon>
        <taxon>Bacillota</taxon>
        <taxon>Bacilli</taxon>
        <taxon>Lactobacillales</taxon>
        <taxon>Enterococcaceae</taxon>
        <taxon>Vagococcus</taxon>
    </lineage>
</organism>
<reference evidence="4" key="1">
    <citation type="submission" date="2022-10" db="EMBL/GenBank/DDBJ databases">
        <title>Vagococcus sp. isolated from poultry meat.</title>
        <authorList>
            <person name="Johansson P."/>
            <person name="Bjorkroth J."/>
        </authorList>
    </citation>
    <scope>NUCLEOTIDE SEQUENCE</scope>
    <source>
        <strain evidence="4">PNs007</strain>
    </source>
</reference>
<keyword evidence="5" id="KW-1185">Reference proteome</keyword>
<dbReference type="InterPro" id="IPR052179">
    <property type="entry name" value="DD-CPase-like"/>
</dbReference>
<dbReference type="Proteomes" id="UP001147148">
    <property type="component" value="Unassembled WGS sequence"/>
</dbReference>
<dbReference type="Gene3D" id="3.30.1380.10">
    <property type="match status" value="1"/>
</dbReference>
<feature type="transmembrane region" description="Helical" evidence="2">
    <location>
        <begin position="12"/>
        <end position="29"/>
    </location>
</feature>
<dbReference type="PANTHER" id="PTHR34385:SF1">
    <property type="entry name" value="PEPTIDOGLYCAN L-ALANYL-D-GLUTAMATE ENDOPEPTIDASE CWLK"/>
    <property type="match status" value="1"/>
</dbReference>
<feature type="compositionally biased region" description="Basic and acidic residues" evidence="1">
    <location>
        <begin position="44"/>
        <end position="81"/>
    </location>
</feature>
<dbReference type="PANTHER" id="PTHR34385">
    <property type="entry name" value="D-ALANYL-D-ALANINE CARBOXYPEPTIDASE"/>
    <property type="match status" value="1"/>
</dbReference>
<name>A0ABT5X0Q6_9ENTE</name>
<accession>A0ABT5X0Q6</accession>
<dbReference type="InterPro" id="IPR003709">
    <property type="entry name" value="VanY-like_core_dom"/>
</dbReference>
<proteinExistence type="predicted"/>
<protein>
    <submittedName>
        <fullName evidence="4">M15 family metallopeptidase</fullName>
    </submittedName>
</protein>
<evidence type="ECO:0000256" key="1">
    <source>
        <dbReference type="SAM" id="MobiDB-lite"/>
    </source>
</evidence>
<keyword evidence="2" id="KW-0472">Membrane</keyword>
<evidence type="ECO:0000313" key="5">
    <source>
        <dbReference type="Proteomes" id="UP001147148"/>
    </source>
</evidence>
<keyword evidence="2" id="KW-1133">Transmembrane helix</keyword>
<gene>
    <name evidence="4" type="ORF">OL233_04065</name>
</gene>
<comment type="caution">
    <text evidence="4">The sequence shown here is derived from an EMBL/GenBank/DDBJ whole genome shotgun (WGS) entry which is preliminary data.</text>
</comment>
<evidence type="ECO:0000256" key="2">
    <source>
        <dbReference type="SAM" id="Phobius"/>
    </source>
</evidence>
<dbReference type="InterPro" id="IPR058193">
    <property type="entry name" value="VanY/YodJ_core_dom"/>
</dbReference>
<feature type="region of interest" description="Disordered" evidence="1">
    <location>
        <begin position="36"/>
        <end position="86"/>
    </location>
</feature>
<sequence>MKTFIKRNKKNILGIASILMVIFMVITFIKTPSPSNVYEDEPVEDKSTGLKADNEASKPKSSKEQSKDKAKDTQSKKDVPKDLPNVKTSDWQLDLVNAEHPIREECKTLTVMPNGFEIDKRIAQDYYALENEARKAGHQMVVVSSFRSVAQQEKVKQDDIAKYMAQGFSAKESKQKSDEYVTVPGTSEHHTGLALDVIDAPWSDGGNGLEEAFYNTPGGKWLDENVEKFGFVIRYPKHKEDITHINYEPWHIRYVGKENAKYMNDKDLTLEEYVEVLKEAKK</sequence>
<keyword evidence="2" id="KW-0812">Transmembrane</keyword>
<evidence type="ECO:0000259" key="3">
    <source>
        <dbReference type="Pfam" id="PF02557"/>
    </source>
</evidence>
<dbReference type="EMBL" id="JAPDSH010000002">
    <property type="protein sequence ID" value="MDF0479456.1"/>
    <property type="molecule type" value="Genomic_DNA"/>
</dbReference>
<evidence type="ECO:0000313" key="4">
    <source>
        <dbReference type="EMBL" id="MDF0479456.1"/>
    </source>
</evidence>
<feature type="domain" description="D-alanyl-D-alanine carboxypeptidase-like core" evidence="3">
    <location>
        <begin position="117"/>
        <end position="257"/>
    </location>
</feature>
<dbReference type="SUPFAM" id="SSF55166">
    <property type="entry name" value="Hedgehog/DD-peptidase"/>
    <property type="match status" value="1"/>
</dbReference>
<dbReference type="Pfam" id="PF02557">
    <property type="entry name" value="VanY"/>
    <property type="match status" value="1"/>
</dbReference>
<dbReference type="CDD" id="cd14852">
    <property type="entry name" value="LD-carboxypeptidase"/>
    <property type="match status" value="1"/>
</dbReference>
<dbReference type="RefSeq" id="WP_275471085.1">
    <property type="nucleotide sequence ID" value="NZ_JAPDSH010000002.1"/>
</dbReference>